<dbReference type="Proteomes" id="UP000823674">
    <property type="component" value="Chromosome A05"/>
</dbReference>
<keyword evidence="2" id="KW-1133">Transmembrane helix</keyword>
<reference evidence="3 4" key="1">
    <citation type="submission" date="2021-03" db="EMBL/GenBank/DDBJ databases">
        <authorList>
            <person name="King G.J."/>
            <person name="Bancroft I."/>
            <person name="Baten A."/>
            <person name="Bloomfield J."/>
            <person name="Borpatragohain P."/>
            <person name="He Z."/>
            <person name="Irish N."/>
            <person name="Irwin J."/>
            <person name="Liu K."/>
            <person name="Mauleon R.P."/>
            <person name="Moore J."/>
            <person name="Morris R."/>
            <person name="Ostergaard L."/>
            <person name="Wang B."/>
            <person name="Wells R."/>
        </authorList>
    </citation>
    <scope>NUCLEOTIDE SEQUENCE [LARGE SCALE GENOMIC DNA]</scope>
    <source>
        <strain evidence="3">R-o-18</strain>
        <tissue evidence="3">Leaf</tissue>
    </source>
</reference>
<organism evidence="3 4">
    <name type="scientific">Brassica rapa subsp. trilocularis</name>
    <dbReference type="NCBI Taxonomy" id="1813537"/>
    <lineage>
        <taxon>Eukaryota</taxon>
        <taxon>Viridiplantae</taxon>
        <taxon>Streptophyta</taxon>
        <taxon>Embryophyta</taxon>
        <taxon>Tracheophyta</taxon>
        <taxon>Spermatophyta</taxon>
        <taxon>Magnoliopsida</taxon>
        <taxon>eudicotyledons</taxon>
        <taxon>Gunneridae</taxon>
        <taxon>Pentapetalae</taxon>
        <taxon>rosids</taxon>
        <taxon>malvids</taxon>
        <taxon>Brassicales</taxon>
        <taxon>Brassicaceae</taxon>
        <taxon>Brassiceae</taxon>
        <taxon>Brassica</taxon>
    </lineage>
</organism>
<comment type="caution">
    <text evidence="3">The sequence shown here is derived from an EMBL/GenBank/DDBJ whole genome shotgun (WGS) entry which is preliminary data.</text>
</comment>
<evidence type="ECO:0000256" key="2">
    <source>
        <dbReference type="SAM" id="Phobius"/>
    </source>
</evidence>
<evidence type="ECO:0000313" key="4">
    <source>
        <dbReference type="Proteomes" id="UP000823674"/>
    </source>
</evidence>
<feature type="compositionally biased region" description="Polar residues" evidence="1">
    <location>
        <begin position="21"/>
        <end position="30"/>
    </location>
</feature>
<keyword evidence="2" id="KW-0812">Transmembrane</keyword>
<gene>
    <name evidence="3" type="primary">A05g510270.1_BraROA</name>
    <name evidence="3" type="ORF">IGI04_021131</name>
</gene>
<accession>A0ABQ7MKQ1</accession>
<protein>
    <submittedName>
        <fullName evidence="3">Uncharacterized protein</fullName>
    </submittedName>
</protein>
<sequence length="299" mass="33700">KSLRRQTPADLEPSERDIGELSQSPSTEIRSVTPPPSHPLGHQCVRDVETSPEQEFQPEIRRDAPTRAGGSSARESHAPPSPPDIRRSNRSRPLSHRPFAEGKPPPHRRRVSAAAGDFPVSHHRRWPPPATGLRRLAGRLAGNSVTRPTGVHSYHFSTLLRGSETSGLAMLLVRACGAETFVSWTLLERAGVQRHTVLATLRIIYPYEEMRGVWTSFMLSSHCLWEFYLLQSVVCVFSIPIPHGVRLTSRSDCYRIGALGVLFLLFSDFRFYDFIDISGFISFIAFMVIYWIYDFGVDF</sequence>
<proteinExistence type="predicted"/>
<feature type="non-terminal residue" evidence="3">
    <location>
        <position position="1"/>
    </location>
</feature>
<feature type="region of interest" description="Disordered" evidence="1">
    <location>
        <begin position="1"/>
        <end position="132"/>
    </location>
</feature>
<dbReference type="EMBL" id="JADBGQ010000005">
    <property type="protein sequence ID" value="KAG5399317.1"/>
    <property type="molecule type" value="Genomic_DNA"/>
</dbReference>
<feature type="transmembrane region" description="Helical" evidence="2">
    <location>
        <begin position="277"/>
        <end position="293"/>
    </location>
</feature>
<name>A0ABQ7MKQ1_BRACM</name>
<evidence type="ECO:0000256" key="1">
    <source>
        <dbReference type="SAM" id="MobiDB-lite"/>
    </source>
</evidence>
<keyword evidence="2" id="KW-0472">Membrane</keyword>
<evidence type="ECO:0000313" key="3">
    <source>
        <dbReference type="EMBL" id="KAG5399317.1"/>
    </source>
</evidence>
<keyword evidence="4" id="KW-1185">Reference proteome</keyword>